<dbReference type="STRING" id="1203610.HMPREF1536_02647"/>
<reference evidence="1 2" key="1">
    <citation type="submission" date="2013-04" db="EMBL/GenBank/DDBJ databases">
        <title>The Genome Sequence of Parabacteroides gordonii DSM 23371.</title>
        <authorList>
            <consortium name="The Broad Institute Genomics Platform"/>
            <person name="Earl A."/>
            <person name="Ward D."/>
            <person name="Feldgarden M."/>
            <person name="Gevers D."/>
            <person name="Martens E."/>
            <person name="Sakamoto M."/>
            <person name="Benno Y."/>
            <person name="Suzuki N."/>
            <person name="Matsunaga N."/>
            <person name="Koshihara K."/>
            <person name="Seki M."/>
            <person name="Komiya H."/>
            <person name="Walker B."/>
            <person name="Young S."/>
            <person name="Zeng Q."/>
            <person name="Gargeya S."/>
            <person name="Fitzgerald M."/>
            <person name="Haas B."/>
            <person name="Abouelleil A."/>
            <person name="Allen A.W."/>
            <person name="Alvarado L."/>
            <person name="Arachchi H.M."/>
            <person name="Berlin A.M."/>
            <person name="Chapman S.B."/>
            <person name="Gainer-Dewar J."/>
            <person name="Goldberg J."/>
            <person name="Griggs A."/>
            <person name="Gujja S."/>
            <person name="Hansen M."/>
            <person name="Howarth C."/>
            <person name="Imamovic A."/>
            <person name="Ireland A."/>
            <person name="Larimer J."/>
            <person name="McCowan C."/>
            <person name="Murphy C."/>
            <person name="Pearson M."/>
            <person name="Poon T.W."/>
            <person name="Priest M."/>
            <person name="Roberts A."/>
            <person name="Saif S."/>
            <person name="Shea T."/>
            <person name="Sisk P."/>
            <person name="Sykes S."/>
            <person name="Wortman J."/>
            <person name="Nusbaum C."/>
            <person name="Birren B."/>
        </authorList>
    </citation>
    <scope>NUCLEOTIDE SEQUENCE [LARGE SCALE GENOMIC DNA]</scope>
    <source>
        <strain evidence="1 2">MS-1</strain>
    </source>
</reference>
<dbReference type="HOGENOM" id="CLU_3375040_0_0_10"/>
<protein>
    <submittedName>
        <fullName evidence="1">Uncharacterized protein</fullName>
    </submittedName>
</protein>
<dbReference type="Proteomes" id="UP000033035">
    <property type="component" value="Unassembled WGS sequence"/>
</dbReference>
<evidence type="ECO:0000313" key="2">
    <source>
        <dbReference type="Proteomes" id="UP000033035"/>
    </source>
</evidence>
<dbReference type="PATRIC" id="fig|1203610.3.peg.2714"/>
<proteinExistence type="predicted"/>
<dbReference type="AlphaFoldDB" id="A0A0F5JCF4"/>
<gene>
    <name evidence="1" type="ORF">HMPREF1536_02647</name>
</gene>
<sequence length="34" mass="3957">MYPKTGFMNTITLPAQIEAVNDFSTHYYLKEKGF</sequence>
<evidence type="ECO:0000313" key="1">
    <source>
        <dbReference type="EMBL" id="KKB55190.1"/>
    </source>
</evidence>
<organism evidence="1 2">
    <name type="scientific">Parabacteroides gordonii MS-1 = DSM 23371</name>
    <dbReference type="NCBI Taxonomy" id="1203610"/>
    <lineage>
        <taxon>Bacteria</taxon>
        <taxon>Pseudomonadati</taxon>
        <taxon>Bacteroidota</taxon>
        <taxon>Bacteroidia</taxon>
        <taxon>Bacteroidales</taxon>
        <taxon>Tannerellaceae</taxon>
        <taxon>Parabacteroides</taxon>
    </lineage>
</organism>
<keyword evidence="2" id="KW-1185">Reference proteome</keyword>
<name>A0A0F5JCF4_9BACT</name>
<dbReference type="EMBL" id="AQHW01000015">
    <property type="protein sequence ID" value="KKB55190.1"/>
    <property type="molecule type" value="Genomic_DNA"/>
</dbReference>
<accession>A0A0F5JCF4</accession>
<comment type="caution">
    <text evidence="1">The sequence shown here is derived from an EMBL/GenBank/DDBJ whole genome shotgun (WGS) entry which is preliminary data.</text>
</comment>